<evidence type="ECO:0000313" key="3">
    <source>
        <dbReference type="Proteomes" id="UP000284178"/>
    </source>
</evidence>
<keyword evidence="3" id="KW-1185">Reference proteome</keyword>
<comment type="caution">
    <text evidence="2">The sequence shown here is derived from an EMBL/GenBank/DDBJ whole genome shotgun (WGS) entry which is preliminary data.</text>
</comment>
<proteinExistence type="predicted"/>
<protein>
    <submittedName>
        <fullName evidence="2">Uncharacterized protein</fullName>
    </submittedName>
</protein>
<reference evidence="2 3" key="1">
    <citation type="submission" date="2018-08" db="EMBL/GenBank/DDBJ databases">
        <title>A genome reference for cultivated species of the human gut microbiota.</title>
        <authorList>
            <person name="Zou Y."/>
            <person name="Xue W."/>
            <person name="Luo G."/>
        </authorList>
    </citation>
    <scope>NUCLEOTIDE SEQUENCE [LARGE SCALE GENOMIC DNA]</scope>
    <source>
        <strain evidence="2 3">AF24-29</strain>
    </source>
</reference>
<dbReference type="RefSeq" id="WP_117894236.1">
    <property type="nucleotide sequence ID" value="NZ_CABJCV010000004.1"/>
</dbReference>
<accession>A0A412G496</accession>
<dbReference type="AlphaFoldDB" id="A0A412G496"/>
<gene>
    <name evidence="2" type="ORF">DWY25_04505</name>
</gene>
<dbReference type="EMBL" id="QRUP01000004">
    <property type="protein sequence ID" value="RGR75502.1"/>
    <property type="molecule type" value="Genomic_DNA"/>
</dbReference>
<evidence type="ECO:0000313" key="2">
    <source>
        <dbReference type="EMBL" id="RGR75502.1"/>
    </source>
</evidence>
<sequence length="121" mass="14175">MKKELNPIEEYAAQIVREINQWNYILEHGCSDPFWPDGANMNLIRNHIISYKREIAECCEATGAKLPLEYYLPTPPEVDENYMAVKKGKRANRIKRFEEFSSQTKKQIKKMQPEDGQLTLL</sequence>
<organism evidence="2 3">
    <name type="scientific">Holdemania filiformis</name>
    <dbReference type="NCBI Taxonomy" id="61171"/>
    <lineage>
        <taxon>Bacteria</taxon>
        <taxon>Bacillati</taxon>
        <taxon>Bacillota</taxon>
        <taxon>Erysipelotrichia</taxon>
        <taxon>Erysipelotrichales</taxon>
        <taxon>Erysipelotrichaceae</taxon>
        <taxon>Holdemania</taxon>
    </lineage>
</organism>
<dbReference type="Proteomes" id="UP000284178">
    <property type="component" value="Unassembled WGS sequence"/>
</dbReference>
<evidence type="ECO:0000256" key="1">
    <source>
        <dbReference type="SAM" id="MobiDB-lite"/>
    </source>
</evidence>
<feature type="region of interest" description="Disordered" evidence="1">
    <location>
        <begin position="102"/>
        <end position="121"/>
    </location>
</feature>
<dbReference type="GeneID" id="83014664"/>
<name>A0A412G496_9FIRM</name>